<accession>A0A087MH77</accession>
<feature type="chain" id="PRO_5001826408" description="Lipoprotein" evidence="1">
    <location>
        <begin position="25"/>
        <end position="141"/>
    </location>
</feature>
<proteinExistence type="predicted"/>
<reference evidence="2 3" key="2">
    <citation type="journal article" date="2015" name="Stand. Genomic Sci.">
        <title>High quality draft genomic sequence of Arenimonas donghaensis DSM 18148(T).</title>
        <authorList>
            <person name="Chen F."/>
            <person name="Wang H."/>
            <person name="Cao Y."/>
            <person name="Li X."/>
            <person name="Wang G."/>
        </authorList>
    </citation>
    <scope>NUCLEOTIDE SEQUENCE [LARGE SCALE GENOMIC DNA]</scope>
    <source>
        <strain evidence="2 3">HO3-R19</strain>
    </source>
</reference>
<evidence type="ECO:0000313" key="3">
    <source>
        <dbReference type="Proteomes" id="UP000029085"/>
    </source>
</evidence>
<name>A0A087MH77_9GAMM</name>
<dbReference type="STRING" id="1121014.N788_04900"/>
<reference evidence="3" key="1">
    <citation type="submission" date="2013-08" db="EMBL/GenBank/DDBJ databases">
        <title>Genome sequencing of Arenimonas donghaensis.</title>
        <authorList>
            <person name="Chen F."/>
            <person name="Wang G."/>
        </authorList>
    </citation>
    <scope>NUCLEOTIDE SEQUENCE [LARGE SCALE GENOMIC DNA]</scope>
    <source>
        <strain evidence="3">HO3-R19</strain>
    </source>
</reference>
<dbReference type="PROSITE" id="PS51257">
    <property type="entry name" value="PROKAR_LIPOPROTEIN"/>
    <property type="match status" value="1"/>
</dbReference>
<organism evidence="2 3">
    <name type="scientific">Arenimonas donghaensis DSM 18148 = HO3-R19</name>
    <dbReference type="NCBI Taxonomy" id="1121014"/>
    <lineage>
        <taxon>Bacteria</taxon>
        <taxon>Pseudomonadati</taxon>
        <taxon>Pseudomonadota</taxon>
        <taxon>Gammaproteobacteria</taxon>
        <taxon>Lysobacterales</taxon>
        <taxon>Lysobacteraceae</taxon>
        <taxon>Arenimonas</taxon>
    </lineage>
</organism>
<dbReference type="AlphaFoldDB" id="A0A087MH77"/>
<evidence type="ECO:0000256" key="1">
    <source>
        <dbReference type="SAM" id="SignalP"/>
    </source>
</evidence>
<dbReference type="EMBL" id="AVCJ01000023">
    <property type="protein sequence ID" value="KFL36230.1"/>
    <property type="molecule type" value="Genomic_DNA"/>
</dbReference>
<keyword evidence="1" id="KW-0732">Signal</keyword>
<evidence type="ECO:0000313" key="2">
    <source>
        <dbReference type="EMBL" id="KFL36230.1"/>
    </source>
</evidence>
<feature type="signal peptide" evidence="1">
    <location>
        <begin position="1"/>
        <end position="24"/>
    </location>
</feature>
<keyword evidence="3" id="KW-1185">Reference proteome</keyword>
<gene>
    <name evidence="2" type="ORF">N788_04900</name>
</gene>
<dbReference type="RefSeq" id="WP_034224242.1">
    <property type="nucleotide sequence ID" value="NZ_AVCJ01000023.1"/>
</dbReference>
<dbReference type="Proteomes" id="UP000029085">
    <property type="component" value="Unassembled WGS sequence"/>
</dbReference>
<dbReference type="PATRIC" id="fig|1121014.3.peg.1869"/>
<evidence type="ECO:0008006" key="4">
    <source>
        <dbReference type="Google" id="ProtNLM"/>
    </source>
</evidence>
<protein>
    <recommendedName>
        <fullName evidence="4">Lipoprotein</fullName>
    </recommendedName>
</protein>
<comment type="caution">
    <text evidence="2">The sequence shown here is derived from an EMBL/GenBank/DDBJ whole genome shotgun (WGS) entry which is preliminary data.</text>
</comment>
<sequence>MKTLPRFLHAGLVLALALLLAACATSGQRSPREETLYNYVSAVRWSDFDVAAKFLDPQLREARPLTDLELERYRQFQVSGYEVKSASEPAEGEYLQVVEIRVVNRHTQVEKVLTDRQRWRWDPEARRWWLASGLPDLDAAR</sequence>
<dbReference type="OrthoDB" id="6196416at2"/>